<keyword evidence="4" id="KW-1185">Reference proteome</keyword>
<evidence type="ECO:0000313" key="4">
    <source>
        <dbReference type="Proteomes" id="UP000494252"/>
    </source>
</evidence>
<accession>A0A6J5GTA1</accession>
<keyword evidence="1" id="KW-0597">Phosphoprotein</keyword>
<feature type="domain" description="Response regulatory" evidence="2">
    <location>
        <begin position="1"/>
        <end position="54"/>
    </location>
</feature>
<dbReference type="Gene3D" id="3.40.50.2300">
    <property type="match status" value="1"/>
</dbReference>
<reference evidence="3 4" key="1">
    <citation type="submission" date="2020-04" db="EMBL/GenBank/DDBJ databases">
        <authorList>
            <person name="De Canck E."/>
        </authorList>
    </citation>
    <scope>NUCLEOTIDE SEQUENCE [LARGE SCALE GENOMIC DNA]</scope>
    <source>
        <strain evidence="3 4">LMG 27177</strain>
    </source>
</reference>
<protein>
    <recommendedName>
        <fullName evidence="2">Response regulatory domain-containing protein</fullName>
    </recommendedName>
</protein>
<dbReference type="InterPro" id="IPR001789">
    <property type="entry name" value="Sig_transdc_resp-reg_receiver"/>
</dbReference>
<evidence type="ECO:0000256" key="1">
    <source>
        <dbReference type="PROSITE-ProRule" id="PRU00169"/>
    </source>
</evidence>
<proteinExistence type="predicted"/>
<organism evidence="3 4">
    <name type="scientific">Paraburkholderia fynbosensis</name>
    <dbReference type="NCBI Taxonomy" id="1200993"/>
    <lineage>
        <taxon>Bacteria</taxon>
        <taxon>Pseudomonadati</taxon>
        <taxon>Pseudomonadota</taxon>
        <taxon>Betaproteobacteria</taxon>
        <taxon>Burkholderiales</taxon>
        <taxon>Burkholderiaceae</taxon>
        <taxon>Paraburkholderia</taxon>
    </lineage>
</organism>
<name>A0A6J5GTA1_9BURK</name>
<dbReference type="PROSITE" id="PS50110">
    <property type="entry name" value="RESPONSE_REGULATORY"/>
    <property type="match status" value="1"/>
</dbReference>
<dbReference type="Proteomes" id="UP000494252">
    <property type="component" value="Unassembled WGS sequence"/>
</dbReference>
<dbReference type="InterPro" id="IPR011006">
    <property type="entry name" value="CheY-like_superfamily"/>
</dbReference>
<evidence type="ECO:0000313" key="3">
    <source>
        <dbReference type="EMBL" id="CAB3805738.1"/>
    </source>
</evidence>
<dbReference type="AlphaFoldDB" id="A0A6J5GTA1"/>
<gene>
    <name evidence="3" type="ORF">LMG27177_05918</name>
</gene>
<dbReference type="Pfam" id="PF00072">
    <property type="entry name" value="Response_reg"/>
    <property type="match status" value="1"/>
</dbReference>
<sequence length="54" mass="5849">MAIQSGLSHFIEKTTDIVVSGEATQGAAVLELLRTSRFDLLVLDMTMPDINGIE</sequence>
<feature type="modified residue" description="4-aspartylphosphate" evidence="1">
    <location>
        <position position="44"/>
    </location>
</feature>
<dbReference type="EMBL" id="CADIKI010000022">
    <property type="protein sequence ID" value="CAB3805738.1"/>
    <property type="molecule type" value="Genomic_DNA"/>
</dbReference>
<evidence type="ECO:0000259" key="2">
    <source>
        <dbReference type="PROSITE" id="PS50110"/>
    </source>
</evidence>
<dbReference type="SUPFAM" id="SSF52172">
    <property type="entry name" value="CheY-like"/>
    <property type="match status" value="1"/>
</dbReference>
<dbReference type="GO" id="GO:0000160">
    <property type="term" value="P:phosphorelay signal transduction system"/>
    <property type="evidence" value="ECO:0007669"/>
    <property type="project" value="InterPro"/>
</dbReference>